<sequence>MHIHILGIGGTFMAGVALLARAAGHEVTGSDQGLYPPMSTQLAEAGIDVMEGYDPAHLEPAPDQVVVGNAMARGNPAVEAMLDRGLAYTSGPQWLADNVLAGRWVLAVAGTHGKTTTASMLAHILIDQGLAPGWLIGGIAADLGTSAALGDSKFFVVEADEYDTAFFDKRSKFVHYRPRTLILNNLEFDHADIFDDLAAIQRQFHHLLRTVPGSGCIVHNAADTALDAVIAQGCWTPRVAFNGAAGWHVEPLSPDYGQLRIRQGDATVGELNWALKGAHNAANACAAIAAAEHAGIEPTAAIAALGRFHGVKRRLELRGTPGGVAVYDDFAHHPTAIRTTLEGVAASRERGRILVAFEPRSNTMRAGVHEATLAASFEYADRVYGYDAGITWDLAHAMAPLGDRFQAIDDVDALVAAIAADARPDDVVIVMSNGGFGGIHDKLLAALADRD</sequence>
<keyword evidence="1 9" id="KW-0436">Ligase</keyword>
<dbReference type="EMBL" id="APNK01000004">
    <property type="protein sequence ID" value="KEZ78544.1"/>
    <property type="molecule type" value="Genomic_DNA"/>
</dbReference>
<dbReference type="Proteomes" id="UP000028302">
    <property type="component" value="Unassembled WGS sequence"/>
</dbReference>
<feature type="domain" description="Mur ligase N-terminal catalytic" evidence="10">
    <location>
        <begin position="2"/>
        <end position="98"/>
    </location>
</feature>
<dbReference type="SUPFAM" id="SSF51984">
    <property type="entry name" value="MurCD N-terminal domain"/>
    <property type="match status" value="1"/>
</dbReference>
<dbReference type="GO" id="GO:0008360">
    <property type="term" value="P:regulation of cell shape"/>
    <property type="evidence" value="ECO:0007669"/>
    <property type="project" value="UniProtKB-KW"/>
</dbReference>
<dbReference type="GO" id="GO:0005524">
    <property type="term" value="F:ATP binding"/>
    <property type="evidence" value="ECO:0007669"/>
    <property type="project" value="UniProtKB-UniRule"/>
</dbReference>
<dbReference type="Gene3D" id="3.90.190.20">
    <property type="entry name" value="Mur ligase, C-terminal domain"/>
    <property type="match status" value="1"/>
</dbReference>
<keyword evidence="3 9" id="KW-0547">Nucleotide-binding</keyword>
<dbReference type="Pfam" id="PF08245">
    <property type="entry name" value="Mur_ligase_M"/>
    <property type="match status" value="1"/>
</dbReference>
<keyword evidence="7 9" id="KW-0131">Cell cycle</keyword>
<dbReference type="InterPro" id="IPR000713">
    <property type="entry name" value="Mur_ligase_N"/>
</dbReference>
<evidence type="ECO:0000256" key="7">
    <source>
        <dbReference type="ARBA" id="ARBA00023306"/>
    </source>
</evidence>
<dbReference type="Pfam" id="PF01225">
    <property type="entry name" value="Mur_ligase"/>
    <property type="match status" value="1"/>
</dbReference>
<dbReference type="RefSeq" id="WP_037334868.1">
    <property type="nucleotide sequence ID" value="NZ_APNK01000004.1"/>
</dbReference>
<comment type="function">
    <text evidence="9">Reutilizes the intact tripeptide L-alanyl-gamma-D-glutamyl-meso-diaminopimelate by linking it to UDP-N-acetylmuramate.</text>
</comment>
<dbReference type="InterPro" id="IPR050061">
    <property type="entry name" value="MurCDEF_pg_biosynth"/>
</dbReference>
<proteinExistence type="inferred from homology"/>
<keyword evidence="4 9" id="KW-0067">ATP-binding</keyword>
<dbReference type="OrthoDB" id="9804126at2"/>
<dbReference type="AlphaFoldDB" id="A0A084IPB0"/>
<evidence type="ECO:0000259" key="12">
    <source>
        <dbReference type="Pfam" id="PF08245"/>
    </source>
</evidence>
<dbReference type="PATRIC" id="fig|1304275.5.peg.1005"/>
<name>A0A084IPB0_SALHC</name>
<dbReference type="EC" id="6.3.2.45" evidence="9"/>
<evidence type="ECO:0000259" key="10">
    <source>
        <dbReference type="Pfam" id="PF01225"/>
    </source>
</evidence>
<gene>
    <name evidence="9" type="primary">mpl</name>
    <name evidence="13" type="ORF">C41B8_04911</name>
</gene>
<dbReference type="InterPro" id="IPR036565">
    <property type="entry name" value="Mur-like_cat_sf"/>
</dbReference>
<feature type="binding site" evidence="9">
    <location>
        <begin position="110"/>
        <end position="116"/>
    </location>
    <ligand>
        <name>ATP</name>
        <dbReference type="ChEBI" id="CHEBI:30616"/>
    </ligand>
</feature>
<organism evidence="13 14">
    <name type="scientific">Salinisphaera hydrothermalis (strain C41B8)</name>
    <dbReference type="NCBI Taxonomy" id="1304275"/>
    <lineage>
        <taxon>Bacteria</taxon>
        <taxon>Pseudomonadati</taxon>
        <taxon>Pseudomonadota</taxon>
        <taxon>Gammaproteobacteria</taxon>
        <taxon>Salinisphaerales</taxon>
        <taxon>Salinisphaeraceae</taxon>
        <taxon>Salinisphaera</taxon>
    </lineage>
</organism>
<comment type="cofactor">
    <cofactor evidence="9">
        <name>Mg(2+)</name>
        <dbReference type="ChEBI" id="CHEBI:18420"/>
    </cofactor>
</comment>
<reference evidence="13 14" key="1">
    <citation type="submission" date="2013-03" db="EMBL/GenBank/DDBJ databases">
        <title>Salinisphaera hydrothermalis C41B8 Genome Sequencing.</title>
        <authorList>
            <person name="Li C."/>
            <person name="Lai Q."/>
            <person name="Shao Z."/>
        </authorList>
    </citation>
    <scope>NUCLEOTIDE SEQUENCE [LARGE SCALE GENOMIC DNA]</scope>
    <source>
        <strain evidence="13 14">C41B8</strain>
    </source>
</reference>
<accession>A0A084IPB0</accession>
<dbReference type="Pfam" id="PF02875">
    <property type="entry name" value="Mur_ligase_C"/>
    <property type="match status" value="1"/>
</dbReference>
<comment type="pathway">
    <text evidence="9">Cell wall biogenesis; peptidoglycan recycling.</text>
</comment>
<dbReference type="InterPro" id="IPR005757">
    <property type="entry name" value="Mpl"/>
</dbReference>
<protein>
    <recommendedName>
        <fullName evidence="9">UDP-N-acetylmuramate--L-alanyl-gamma-D-glutamyl-meso-2,6-diaminoheptandioate ligase</fullName>
        <ecNumber evidence="9">6.3.2.45</ecNumber>
    </recommendedName>
    <alternativeName>
        <fullName evidence="9">Murein peptide ligase</fullName>
    </alternativeName>
    <alternativeName>
        <fullName evidence="9">UDP-N-acetylmuramate:L-alanyl-gamma-D-glutamyl-meso-diaminopimelate ligase</fullName>
    </alternativeName>
</protein>
<dbReference type="InterPro" id="IPR004101">
    <property type="entry name" value="Mur_ligase_C"/>
</dbReference>
<keyword evidence="5 9" id="KW-0133">Cell shape</keyword>
<dbReference type="InterPro" id="IPR013221">
    <property type="entry name" value="Mur_ligase_cen"/>
</dbReference>
<keyword evidence="8 9" id="KW-0961">Cell wall biogenesis/degradation</keyword>
<keyword evidence="6 9" id="KW-0573">Peptidoglycan synthesis</keyword>
<dbReference type="HAMAP" id="MF_02020">
    <property type="entry name" value="Mpl"/>
    <property type="match status" value="1"/>
</dbReference>
<dbReference type="PANTHER" id="PTHR43445">
    <property type="entry name" value="UDP-N-ACETYLMURAMATE--L-ALANINE LIGASE-RELATED"/>
    <property type="match status" value="1"/>
</dbReference>
<evidence type="ECO:0000256" key="3">
    <source>
        <dbReference type="ARBA" id="ARBA00022741"/>
    </source>
</evidence>
<feature type="domain" description="Mur ligase central" evidence="12">
    <location>
        <begin position="108"/>
        <end position="291"/>
    </location>
</feature>
<comment type="caution">
    <text evidence="13">The sequence shown here is derived from an EMBL/GenBank/DDBJ whole genome shotgun (WGS) entry which is preliminary data.</text>
</comment>
<keyword evidence="14" id="KW-1185">Reference proteome</keyword>
<comment type="catalytic activity">
    <reaction evidence="9">
        <text>UDP-N-acetyl-alpha-D-muramate + L-alanyl-gamma-D-glutamyl-meso-2,6-diaminopimelate + ATP = UDP-N-acetyl-alpha-D-muramoyl-L-alanyl-gamma-D-glutamyl-meso-2,6-diaminopimelate + ADP + phosphate + H(+)</text>
        <dbReference type="Rhea" id="RHEA:29563"/>
        <dbReference type="ChEBI" id="CHEBI:15378"/>
        <dbReference type="ChEBI" id="CHEBI:30616"/>
        <dbReference type="ChEBI" id="CHEBI:43474"/>
        <dbReference type="ChEBI" id="CHEBI:61401"/>
        <dbReference type="ChEBI" id="CHEBI:70757"/>
        <dbReference type="ChEBI" id="CHEBI:83905"/>
        <dbReference type="ChEBI" id="CHEBI:456216"/>
        <dbReference type="EC" id="6.3.2.45"/>
    </reaction>
</comment>
<evidence type="ECO:0000313" key="13">
    <source>
        <dbReference type="EMBL" id="KEZ78544.1"/>
    </source>
</evidence>
<feature type="domain" description="Mur ligase C-terminal" evidence="11">
    <location>
        <begin position="313"/>
        <end position="434"/>
    </location>
</feature>
<dbReference type="GO" id="GO:0071555">
    <property type="term" value="P:cell wall organization"/>
    <property type="evidence" value="ECO:0007669"/>
    <property type="project" value="UniProtKB-KW"/>
</dbReference>
<dbReference type="Gene3D" id="3.40.1190.10">
    <property type="entry name" value="Mur-like, catalytic domain"/>
    <property type="match status" value="1"/>
</dbReference>
<evidence type="ECO:0000256" key="6">
    <source>
        <dbReference type="ARBA" id="ARBA00022984"/>
    </source>
</evidence>
<dbReference type="SUPFAM" id="SSF53244">
    <property type="entry name" value="MurD-like peptide ligases, peptide-binding domain"/>
    <property type="match status" value="1"/>
</dbReference>
<dbReference type="Gene3D" id="3.40.50.720">
    <property type="entry name" value="NAD(P)-binding Rossmann-like Domain"/>
    <property type="match status" value="1"/>
</dbReference>
<dbReference type="eggNOG" id="COG0773">
    <property type="taxonomic scope" value="Bacteria"/>
</dbReference>
<evidence type="ECO:0000256" key="1">
    <source>
        <dbReference type="ARBA" id="ARBA00022598"/>
    </source>
</evidence>
<evidence type="ECO:0000256" key="5">
    <source>
        <dbReference type="ARBA" id="ARBA00022960"/>
    </source>
</evidence>
<dbReference type="UniPathway" id="UPA00544"/>
<dbReference type="InterPro" id="IPR036615">
    <property type="entry name" value="Mur_ligase_C_dom_sf"/>
</dbReference>
<evidence type="ECO:0000256" key="8">
    <source>
        <dbReference type="ARBA" id="ARBA00023316"/>
    </source>
</evidence>
<evidence type="ECO:0000256" key="2">
    <source>
        <dbReference type="ARBA" id="ARBA00022618"/>
    </source>
</evidence>
<evidence type="ECO:0000256" key="4">
    <source>
        <dbReference type="ARBA" id="ARBA00022840"/>
    </source>
</evidence>
<evidence type="ECO:0000313" key="14">
    <source>
        <dbReference type="Proteomes" id="UP000028302"/>
    </source>
</evidence>
<evidence type="ECO:0000256" key="9">
    <source>
        <dbReference type="HAMAP-Rule" id="MF_02020"/>
    </source>
</evidence>
<dbReference type="NCBIfam" id="TIGR01081">
    <property type="entry name" value="mpl"/>
    <property type="match status" value="1"/>
</dbReference>
<dbReference type="GO" id="GO:0009254">
    <property type="term" value="P:peptidoglycan turnover"/>
    <property type="evidence" value="ECO:0007669"/>
    <property type="project" value="UniProtKB-UniRule"/>
</dbReference>
<keyword evidence="2 9" id="KW-0132">Cell division</keyword>
<comment type="similarity">
    <text evidence="9">Belongs to the MurCDEF family. Mpl subfamily.</text>
</comment>
<dbReference type="PANTHER" id="PTHR43445:SF5">
    <property type="entry name" value="UDP-N-ACETYLMURAMATE--L-ALANYL-GAMMA-D-GLUTAMYL-MESO-2,6-DIAMINOHEPTANDIOATE LIGASE"/>
    <property type="match status" value="1"/>
</dbReference>
<dbReference type="GO" id="GO:0106418">
    <property type="term" value="F:UDP-N-acetylmuramate-L-alanyl-gamma-D-glutamyl-meso-2,6-diaminoheptanedioate ligase activity"/>
    <property type="evidence" value="ECO:0007669"/>
    <property type="project" value="UniProtKB-EC"/>
</dbReference>
<dbReference type="STRING" id="1304275.C41B8_04911"/>
<evidence type="ECO:0000259" key="11">
    <source>
        <dbReference type="Pfam" id="PF02875"/>
    </source>
</evidence>
<keyword evidence="9" id="KW-0460">Magnesium</keyword>
<dbReference type="GO" id="GO:0009252">
    <property type="term" value="P:peptidoglycan biosynthetic process"/>
    <property type="evidence" value="ECO:0007669"/>
    <property type="project" value="UniProtKB-UniRule"/>
</dbReference>
<dbReference type="SUPFAM" id="SSF53623">
    <property type="entry name" value="MurD-like peptide ligases, catalytic domain"/>
    <property type="match status" value="1"/>
</dbReference>
<dbReference type="GO" id="GO:0051301">
    <property type="term" value="P:cell division"/>
    <property type="evidence" value="ECO:0007669"/>
    <property type="project" value="UniProtKB-KW"/>
</dbReference>